<dbReference type="Proteomes" id="UP000005926">
    <property type="component" value="Unassembled WGS sequence"/>
</dbReference>
<dbReference type="HOGENOM" id="CLU_177529_0_0_9"/>
<dbReference type="RefSeq" id="WP_005606923.1">
    <property type="nucleotide sequence ID" value="NZ_CP102283.1"/>
</dbReference>
<comment type="caution">
    <text evidence="1">The sequence shown here is derived from an EMBL/GenBank/DDBJ whole genome shotgun (WGS) entry which is preliminary data.</text>
</comment>
<accession>C8NG69</accession>
<dbReference type="EMBL" id="ACKZ01000016">
    <property type="protein sequence ID" value="EEW37555.1"/>
    <property type="molecule type" value="Genomic_DNA"/>
</dbReference>
<protein>
    <recommendedName>
        <fullName evidence="3">DNA binding domain, excisionase family</fullName>
    </recommendedName>
</protein>
<proteinExistence type="predicted"/>
<organism evidence="1 2">
    <name type="scientific">Granulicatella adiacens ATCC 49175</name>
    <dbReference type="NCBI Taxonomy" id="638301"/>
    <lineage>
        <taxon>Bacteria</taxon>
        <taxon>Bacillati</taxon>
        <taxon>Bacillota</taxon>
        <taxon>Bacilli</taxon>
        <taxon>Lactobacillales</taxon>
        <taxon>Carnobacteriaceae</taxon>
        <taxon>Granulicatella</taxon>
    </lineage>
</organism>
<reference evidence="1 2" key="1">
    <citation type="submission" date="2009-08" db="EMBL/GenBank/DDBJ databases">
        <authorList>
            <person name="Muzny D."/>
            <person name="Qin X."/>
            <person name="Deng J."/>
            <person name="Jiang H."/>
            <person name="Liu Y."/>
            <person name="Qu J."/>
            <person name="Song X.-Z."/>
            <person name="Zhang L."/>
            <person name="Thornton R."/>
            <person name="Coyle M."/>
            <person name="Francisco L."/>
            <person name="Jackson L."/>
            <person name="Javaid M."/>
            <person name="Korchina V."/>
            <person name="Kovar C."/>
            <person name="Mata R."/>
            <person name="Mathew T."/>
            <person name="Ngo R."/>
            <person name="Nguyen L."/>
            <person name="Nguyen N."/>
            <person name="Okwuonu G."/>
            <person name="Ongeri F."/>
            <person name="Pham C."/>
            <person name="Simmons D."/>
            <person name="Wilczek-Boney K."/>
            <person name="Hale W."/>
            <person name="Jakkamsetti A."/>
            <person name="Pham P."/>
            <person name="Ruth R."/>
            <person name="San Lucas F."/>
            <person name="Warren J."/>
            <person name="Zhang J."/>
            <person name="Zhao Z."/>
            <person name="Zhou C."/>
            <person name="Zhu D."/>
            <person name="Lee S."/>
            <person name="Bess C."/>
            <person name="Blankenburg K."/>
            <person name="Forbes L."/>
            <person name="Fu Q."/>
            <person name="Gubbala S."/>
            <person name="Hirani K."/>
            <person name="Jayaseelan J.C."/>
            <person name="Lara F."/>
            <person name="Munidasa M."/>
            <person name="Palculict T."/>
            <person name="Patil S."/>
            <person name="Pu L.-L."/>
            <person name="Saada N."/>
            <person name="Tang L."/>
            <person name="Weissenberger G."/>
            <person name="Zhu Y."/>
            <person name="Hemphill L."/>
            <person name="Shang Y."/>
            <person name="Youmans B."/>
            <person name="Ayvaz T."/>
            <person name="Ross M."/>
            <person name="Santibanez J."/>
            <person name="Aqrawi P."/>
            <person name="Gross S."/>
            <person name="Joshi V."/>
            <person name="Fowler G."/>
            <person name="Nazareth L."/>
            <person name="Reid J."/>
            <person name="Worley K."/>
            <person name="Petrosino J."/>
            <person name="Highlander S."/>
            <person name="Gibbs R."/>
        </authorList>
    </citation>
    <scope>NUCLEOTIDE SEQUENCE [LARGE SCALE GENOMIC DNA]</scope>
    <source>
        <strain evidence="1 2">ATCC 49175</strain>
    </source>
</reference>
<dbReference type="STRING" id="638301.HMPREF0444_0914"/>
<keyword evidence="2" id="KW-1185">Reference proteome</keyword>
<evidence type="ECO:0000313" key="1">
    <source>
        <dbReference type="EMBL" id="EEW37555.1"/>
    </source>
</evidence>
<evidence type="ECO:0008006" key="3">
    <source>
        <dbReference type="Google" id="ProtNLM"/>
    </source>
</evidence>
<evidence type="ECO:0000313" key="2">
    <source>
        <dbReference type="Proteomes" id="UP000005926"/>
    </source>
</evidence>
<dbReference type="eggNOG" id="COG0166">
    <property type="taxonomic scope" value="Bacteria"/>
</dbReference>
<name>C8NG69_9LACT</name>
<dbReference type="GeneID" id="78412751"/>
<dbReference type="AlphaFoldDB" id="C8NG69"/>
<gene>
    <name evidence="1" type="ORF">HMPREF0444_0914</name>
</gene>
<sequence>MYYTVQQTAENLEIELGYLMHLIQTKQVKTVEVDGEVLLNSAQFDFFLKQRERLLEEYQKYLDEPIPEDIDIKDED</sequence>